<dbReference type="InterPro" id="IPR018114">
    <property type="entry name" value="TRYPSIN_HIS"/>
</dbReference>
<proteinExistence type="predicted"/>
<feature type="domain" description="Peptidase S1" evidence="1">
    <location>
        <begin position="79"/>
        <end position="310"/>
    </location>
</feature>
<dbReference type="GO" id="GO:0004252">
    <property type="term" value="F:serine-type endopeptidase activity"/>
    <property type="evidence" value="ECO:0007669"/>
    <property type="project" value="InterPro"/>
</dbReference>
<protein>
    <recommendedName>
        <fullName evidence="1">Peptidase S1 domain-containing protein</fullName>
    </recommendedName>
</protein>
<dbReference type="PRINTS" id="PR00722">
    <property type="entry name" value="CHYMOTRYPSIN"/>
</dbReference>
<dbReference type="Gene3D" id="2.40.10.10">
    <property type="entry name" value="Trypsin-like serine proteases"/>
    <property type="match status" value="2"/>
</dbReference>
<dbReference type="Proteomes" id="UP000075515">
    <property type="component" value="Unassembled WGS sequence"/>
</dbReference>
<reference evidence="2 3" key="1">
    <citation type="submission" date="2014-02" db="EMBL/GenBank/DDBJ databases">
        <title>The small core and large imbalanced accessory genome model reveals a collaborative survival strategy of Sorangium cellulosum strains in nature.</title>
        <authorList>
            <person name="Han K."/>
            <person name="Peng R."/>
            <person name="Blom J."/>
            <person name="Li Y.-Z."/>
        </authorList>
    </citation>
    <scope>NUCLEOTIDE SEQUENCE [LARGE SCALE GENOMIC DNA]</scope>
    <source>
        <strain evidence="2 3">So0149</strain>
    </source>
</reference>
<evidence type="ECO:0000313" key="2">
    <source>
        <dbReference type="EMBL" id="KYF77426.1"/>
    </source>
</evidence>
<dbReference type="SUPFAM" id="SSF50494">
    <property type="entry name" value="Trypsin-like serine proteases"/>
    <property type="match status" value="1"/>
</dbReference>
<dbReference type="InterPro" id="IPR001254">
    <property type="entry name" value="Trypsin_dom"/>
</dbReference>
<evidence type="ECO:0000313" key="3">
    <source>
        <dbReference type="Proteomes" id="UP000075515"/>
    </source>
</evidence>
<comment type="caution">
    <text evidence="2">The sequence shown here is derived from an EMBL/GenBank/DDBJ whole genome shotgun (WGS) entry which is preliminary data.</text>
</comment>
<sequence length="310" mass="32792">MTDIKDSKGCRGMVGAGLVWARTGAAGALLALAGSACVAADPSDDLSDEPLGTHAEEIRAGTEGGGVGAVEIGDGIEGFCTGTLIGRHMVLTAAHCFDHLLNTALKGTVSAAVSYARTGTTWSCMTGTPSNGKCSINRDVYVRRLQHGSDAQADMAVVFTQVAGGAFQNVTSDDAADGIYAGYLGSTEPYTFYGRGYYHYNGTGQDVMRFMNDSLTWVGAEHFVTDADDIRVCEGDSGGPYFLRNTNWIFGIHSNSEKPGDDHCAEVGGKARGMRISSTRMSQINNFRSLEGLPACTLQSSAFPDYWVCQ</sequence>
<name>A0A150RBV9_SORCE</name>
<dbReference type="Pfam" id="PF00089">
    <property type="entry name" value="Trypsin"/>
    <property type="match status" value="1"/>
</dbReference>
<dbReference type="InterPro" id="IPR001314">
    <property type="entry name" value="Peptidase_S1A"/>
</dbReference>
<accession>A0A150RBV9</accession>
<dbReference type="GO" id="GO:0006508">
    <property type="term" value="P:proteolysis"/>
    <property type="evidence" value="ECO:0007669"/>
    <property type="project" value="InterPro"/>
</dbReference>
<dbReference type="InterPro" id="IPR043504">
    <property type="entry name" value="Peptidase_S1_PA_chymotrypsin"/>
</dbReference>
<dbReference type="PROSITE" id="PS00134">
    <property type="entry name" value="TRYPSIN_HIS"/>
    <property type="match status" value="1"/>
</dbReference>
<gene>
    <name evidence="2" type="ORF">BE18_35510</name>
</gene>
<organism evidence="2 3">
    <name type="scientific">Sorangium cellulosum</name>
    <name type="common">Polyangium cellulosum</name>
    <dbReference type="NCBI Taxonomy" id="56"/>
    <lineage>
        <taxon>Bacteria</taxon>
        <taxon>Pseudomonadati</taxon>
        <taxon>Myxococcota</taxon>
        <taxon>Polyangia</taxon>
        <taxon>Polyangiales</taxon>
        <taxon>Polyangiaceae</taxon>
        <taxon>Sorangium</taxon>
    </lineage>
</organism>
<dbReference type="AlphaFoldDB" id="A0A150RBV9"/>
<dbReference type="PROSITE" id="PS50240">
    <property type="entry name" value="TRYPSIN_DOM"/>
    <property type="match status" value="1"/>
</dbReference>
<dbReference type="InterPro" id="IPR009003">
    <property type="entry name" value="Peptidase_S1_PA"/>
</dbReference>
<dbReference type="EMBL" id="JEMC01003917">
    <property type="protein sequence ID" value="KYF77426.1"/>
    <property type="molecule type" value="Genomic_DNA"/>
</dbReference>
<evidence type="ECO:0000259" key="1">
    <source>
        <dbReference type="PROSITE" id="PS50240"/>
    </source>
</evidence>